<dbReference type="Gene3D" id="1.10.10.10">
    <property type="entry name" value="Winged helix-like DNA-binding domain superfamily/Winged helix DNA-binding domain"/>
    <property type="match status" value="1"/>
</dbReference>
<evidence type="ECO:0000259" key="6">
    <source>
        <dbReference type="Pfam" id="PF04542"/>
    </source>
</evidence>
<evidence type="ECO:0000256" key="4">
    <source>
        <dbReference type="ARBA" id="ARBA00023163"/>
    </source>
</evidence>
<dbReference type="InterPro" id="IPR036388">
    <property type="entry name" value="WH-like_DNA-bd_sf"/>
</dbReference>
<keyword evidence="2" id="KW-0805">Transcription regulation</keyword>
<dbReference type="InterPro" id="IPR013324">
    <property type="entry name" value="RNA_pol_sigma_r3/r4-like"/>
</dbReference>
<dbReference type="PANTHER" id="PTHR43133">
    <property type="entry name" value="RNA POLYMERASE ECF-TYPE SIGMA FACTO"/>
    <property type="match status" value="1"/>
</dbReference>
<dbReference type="GO" id="GO:0016987">
    <property type="term" value="F:sigma factor activity"/>
    <property type="evidence" value="ECO:0007669"/>
    <property type="project" value="UniProtKB-KW"/>
</dbReference>
<gene>
    <name evidence="8" type="ORF">FHS94_002053</name>
</gene>
<comment type="similarity">
    <text evidence="1">Belongs to the sigma-70 factor family. ECF subfamily.</text>
</comment>
<evidence type="ECO:0000313" key="9">
    <source>
        <dbReference type="Proteomes" id="UP000546200"/>
    </source>
</evidence>
<dbReference type="Pfam" id="PF08281">
    <property type="entry name" value="Sigma70_r4_2"/>
    <property type="match status" value="1"/>
</dbReference>
<reference evidence="8 9" key="1">
    <citation type="submission" date="2020-08" db="EMBL/GenBank/DDBJ databases">
        <title>Genomic Encyclopedia of Type Strains, Phase IV (KMG-IV): sequencing the most valuable type-strain genomes for metagenomic binning, comparative biology and taxonomic classification.</title>
        <authorList>
            <person name="Goeker M."/>
        </authorList>
    </citation>
    <scope>NUCLEOTIDE SEQUENCE [LARGE SCALE GENOMIC DNA]</scope>
    <source>
        <strain evidence="8 9">DSM 100044</strain>
    </source>
</reference>
<feature type="compositionally biased region" description="Low complexity" evidence="5">
    <location>
        <begin position="154"/>
        <end position="167"/>
    </location>
</feature>
<comment type="caution">
    <text evidence="8">The sequence shown here is derived from an EMBL/GenBank/DDBJ whole genome shotgun (WGS) entry which is preliminary data.</text>
</comment>
<name>A0A7W9BDG9_9SPHN</name>
<feature type="domain" description="RNA polymerase sigma factor 70 region 4 type 2" evidence="7">
    <location>
        <begin position="100"/>
        <end position="152"/>
    </location>
</feature>
<dbReference type="InterPro" id="IPR013325">
    <property type="entry name" value="RNA_pol_sigma_r2"/>
</dbReference>
<evidence type="ECO:0000313" key="8">
    <source>
        <dbReference type="EMBL" id="MBB5715212.1"/>
    </source>
</evidence>
<dbReference type="CDD" id="cd06171">
    <property type="entry name" value="Sigma70_r4"/>
    <property type="match status" value="1"/>
</dbReference>
<dbReference type="PANTHER" id="PTHR43133:SF25">
    <property type="entry name" value="RNA POLYMERASE SIGMA FACTOR RFAY-RELATED"/>
    <property type="match status" value="1"/>
</dbReference>
<dbReference type="RefSeq" id="WP_184057262.1">
    <property type="nucleotide sequence ID" value="NZ_JACIJK010000005.1"/>
</dbReference>
<evidence type="ECO:0000256" key="3">
    <source>
        <dbReference type="ARBA" id="ARBA00023082"/>
    </source>
</evidence>
<evidence type="ECO:0000256" key="2">
    <source>
        <dbReference type="ARBA" id="ARBA00023015"/>
    </source>
</evidence>
<dbReference type="EMBL" id="JACIJK010000005">
    <property type="protein sequence ID" value="MBB5715212.1"/>
    <property type="molecule type" value="Genomic_DNA"/>
</dbReference>
<feature type="region of interest" description="Disordered" evidence="5">
    <location>
        <begin position="154"/>
        <end position="175"/>
    </location>
</feature>
<evidence type="ECO:0000256" key="1">
    <source>
        <dbReference type="ARBA" id="ARBA00010641"/>
    </source>
</evidence>
<dbReference type="GO" id="GO:0006352">
    <property type="term" value="P:DNA-templated transcription initiation"/>
    <property type="evidence" value="ECO:0007669"/>
    <property type="project" value="InterPro"/>
</dbReference>
<dbReference type="InterPro" id="IPR014284">
    <property type="entry name" value="RNA_pol_sigma-70_dom"/>
</dbReference>
<organism evidence="8 9">
    <name type="scientific">Sphingomonas aerophila</name>
    <dbReference type="NCBI Taxonomy" id="1344948"/>
    <lineage>
        <taxon>Bacteria</taxon>
        <taxon>Pseudomonadati</taxon>
        <taxon>Pseudomonadota</taxon>
        <taxon>Alphaproteobacteria</taxon>
        <taxon>Sphingomonadales</taxon>
        <taxon>Sphingomonadaceae</taxon>
        <taxon>Sphingomonas</taxon>
    </lineage>
</organism>
<keyword evidence="4" id="KW-0804">Transcription</keyword>
<evidence type="ECO:0000259" key="7">
    <source>
        <dbReference type="Pfam" id="PF08281"/>
    </source>
</evidence>
<dbReference type="AlphaFoldDB" id="A0A7W9BDG9"/>
<dbReference type="SUPFAM" id="SSF88659">
    <property type="entry name" value="Sigma3 and sigma4 domains of RNA polymerase sigma factors"/>
    <property type="match status" value="1"/>
</dbReference>
<dbReference type="GO" id="GO:0003677">
    <property type="term" value="F:DNA binding"/>
    <property type="evidence" value="ECO:0007669"/>
    <property type="project" value="InterPro"/>
</dbReference>
<sequence>MVGDQGPDFVALLPALLRYARSLTRDPLAAEDLVHDALVSALNHLASFDVNRSMRPWLFGIIHNQFISDVCREAVRQDYLGQLKHPSAASPVQDRREELRRVDLALAELPVPQREALHLVAVEALTYQQAADALGVPVGTVMSRVSRARRCLRQAQEQQEQPPAALRLVGKGQDR</sequence>
<keyword evidence="9" id="KW-1185">Reference proteome</keyword>
<dbReference type="Proteomes" id="UP000546200">
    <property type="component" value="Unassembled WGS sequence"/>
</dbReference>
<keyword evidence="3" id="KW-0731">Sigma factor</keyword>
<protein>
    <submittedName>
        <fullName evidence="8">RNA polymerase sigma-70 factor (ECF subfamily)</fullName>
    </submittedName>
</protein>
<dbReference type="Pfam" id="PF04542">
    <property type="entry name" value="Sigma70_r2"/>
    <property type="match status" value="1"/>
</dbReference>
<dbReference type="NCBIfam" id="TIGR02937">
    <property type="entry name" value="sigma70-ECF"/>
    <property type="match status" value="1"/>
</dbReference>
<dbReference type="InterPro" id="IPR007627">
    <property type="entry name" value="RNA_pol_sigma70_r2"/>
</dbReference>
<accession>A0A7W9BDG9</accession>
<dbReference type="InterPro" id="IPR013249">
    <property type="entry name" value="RNA_pol_sigma70_r4_t2"/>
</dbReference>
<evidence type="ECO:0000256" key="5">
    <source>
        <dbReference type="SAM" id="MobiDB-lite"/>
    </source>
</evidence>
<feature type="domain" description="RNA polymerase sigma-70 region 2" evidence="6">
    <location>
        <begin position="11"/>
        <end position="70"/>
    </location>
</feature>
<dbReference type="SUPFAM" id="SSF88946">
    <property type="entry name" value="Sigma2 domain of RNA polymerase sigma factors"/>
    <property type="match status" value="1"/>
</dbReference>
<dbReference type="InterPro" id="IPR039425">
    <property type="entry name" value="RNA_pol_sigma-70-like"/>
</dbReference>
<dbReference type="Gene3D" id="1.10.1740.10">
    <property type="match status" value="1"/>
</dbReference>
<proteinExistence type="inferred from homology"/>